<dbReference type="PANTHER" id="PTHR21301:SF12">
    <property type="match status" value="1"/>
</dbReference>
<protein>
    <submittedName>
        <fullName evidence="1">Uncharacterized protein</fullName>
    </submittedName>
</protein>
<gene>
    <name evidence="1" type="ORF">XELAEV_18016248mg</name>
</gene>
<dbReference type="EMBL" id="CM004469">
    <property type="protein sequence ID" value="OCT93182.1"/>
    <property type="molecule type" value="Genomic_DNA"/>
</dbReference>
<proteinExistence type="predicted"/>
<sequence>MVYVGQTLRKVRIRVSERKRSISNFNPTDKKTHILVGRHFHTAKHNAASLKWMVVAQVERPLRGGDRKKFLLKYEAKWIGSMKSVEPLGMNEAWSLKIFL</sequence>
<evidence type="ECO:0000313" key="1">
    <source>
        <dbReference type="EMBL" id="OCT93182.1"/>
    </source>
</evidence>
<reference evidence="2" key="1">
    <citation type="journal article" date="2016" name="Nature">
        <title>Genome evolution in the allotetraploid frog Xenopus laevis.</title>
        <authorList>
            <person name="Session A.M."/>
            <person name="Uno Y."/>
            <person name="Kwon T."/>
            <person name="Chapman J.A."/>
            <person name="Toyoda A."/>
            <person name="Takahashi S."/>
            <person name="Fukui A."/>
            <person name="Hikosaka A."/>
            <person name="Suzuki A."/>
            <person name="Kondo M."/>
            <person name="van Heeringen S.J."/>
            <person name="Quigley I."/>
            <person name="Heinz S."/>
            <person name="Ogino H."/>
            <person name="Ochi H."/>
            <person name="Hellsten U."/>
            <person name="Lyons J.B."/>
            <person name="Simakov O."/>
            <person name="Putnam N."/>
            <person name="Stites J."/>
            <person name="Kuroki Y."/>
            <person name="Tanaka T."/>
            <person name="Michiue T."/>
            <person name="Watanabe M."/>
            <person name="Bogdanovic O."/>
            <person name="Lister R."/>
            <person name="Georgiou G."/>
            <person name="Paranjpe S.S."/>
            <person name="van Kruijsbergen I."/>
            <person name="Shu S."/>
            <person name="Carlson J."/>
            <person name="Kinoshita T."/>
            <person name="Ohta Y."/>
            <person name="Mawaribuchi S."/>
            <person name="Jenkins J."/>
            <person name="Grimwood J."/>
            <person name="Schmutz J."/>
            <person name="Mitros T."/>
            <person name="Mozaffari S.V."/>
            <person name="Suzuki Y."/>
            <person name="Haramoto Y."/>
            <person name="Yamamoto T.S."/>
            <person name="Takagi C."/>
            <person name="Heald R."/>
            <person name="Miller K."/>
            <person name="Haudenschild C."/>
            <person name="Kitzman J."/>
            <person name="Nakayama T."/>
            <person name="Izutsu Y."/>
            <person name="Robert J."/>
            <person name="Fortriede J."/>
            <person name="Burns K."/>
            <person name="Lotay V."/>
            <person name="Karimi K."/>
            <person name="Yasuoka Y."/>
            <person name="Dichmann D.S."/>
            <person name="Flajnik M.F."/>
            <person name="Houston D.W."/>
            <person name="Shendure J."/>
            <person name="DuPasquier L."/>
            <person name="Vize P.D."/>
            <person name="Zorn A.M."/>
            <person name="Ito M."/>
            <person name="Marcotte E.M."/>
            <person name="Wallingford J.B."/>
            <person name="Ito Y."/>
            <person name="Asashima M."/>
            <person name="Ueno N."/>
            <person name="Matsuda Y."/>
            <person name="Veenstra G.J."/>
            <person name="Fujiyama A."/>
            <person name="Harland R.M."/>
            <person name="Taira M."/>
            <person name="Rokhsar D.S."/>
        </authorList>
    </citation>
    <scope>NUCLEOTIDE SEQUENCE [LARGE SCALE GENOMIC DNA]</scope>
    <source>
        <strain evidence="2">J</strain>
    </source>
</reference>
<name>A0A974HWP3_XENLA</name>
<dbReference type="PANTHER" id="PTHR21301">
    <property type="entry name" value="REVERSE TRANSCRIPTASE"/>
    <property type="match status" value="1"/>
</dbReference>
<dbReference type="Proteomes" id="UP000694892">
    <property type="component" value="Chromosome 2S"/>
</dbReference>
<organism evidence="1 2">
    <name type="scientific">Xenopus laevis</name>
    <name type="common">African clawed frog</name>
    <dbReference type="NCBI Taxonomy" id="8355"/>
    <lineage>
        <taxon>Eukaryota</taxon>
        <taxon>Metazoa</taxon>
        <taxon>Chordata</taxon>
        <taxon>Craniata</taxon>
        <taxon>Vertebrata</taxon>
        <taxon>Euteleostomi</taxon>
        <taxon>Amphibia</taxon>
        <taxon>Batrachia</taxon>
        <taxon>Anura</taxon>
        <taxon>Pipoidea</taxon>
        <taxon>Pipidae</taxon>
        <taxon>Xenopodinae</taxon>
        <taxon>Xenopus</taxon>
        <taxon>Xenopus</taxon>
    </lineage>
</organism>
<evidence type="ECO:0000313" key="2">
    <source>
        <dbReference type="Proteomes" id="UP000694892"/>
    </source>
</evidence>
<accession>A0A974HWP3</accession>
<dbReference type="AlphaFoldDB" id="A0A974HWP3"/>